<dbReference type="InterPro" id="IPR013088">
    <property type="entry name" value="Znf_NHR/GATA"/>
</dbReference>
<feature type="region of interest" description="Disordered" evidence="11">
    <location>
        <begin position="252"/>
        <end position="273"/>
    </location>
</feature>
<sequence>MSLAAEQSPASTPTPASAPPANMPAVLNREPSQQDLEIARQLQSFQSQGVPSHENSRPEGNAQPAPQSLSQILSDGPQQQKADETPRDIQPQPQPQAQAQAQPPSPYQPVAQFTPLQQQQPRPQQSPNVSGGGGGQVCSNCGTTKTPLWRRSPTGAVICNACGLYYKARNQMRPVGLKRGAASTTYSSDNQTQERGTSPNAIQGGATYVSADQTSAGTCPGGGRCNGTGGHDGCSGCPAYNNRISKTAQVALRQASREPGQQGQGEGSQTQGGAVQQSVMIACQNCGTTITPLWRRDEAGNTICNACGLYHKLHGHHRPVQMKKAEIKRRKRVVPNHLVADDQSSVYTTETAEEERRSMAPSDVPSPPFATQHNQDSKSDIRMAGGPIPVDFTDTFRSRKPLPQGEATRTSPNPRKRSFSAAAGDHVEPYAHAQNMSSANNDNIDPSLPARNREPSAESSQQRDKEARRAALQAEAEKMRRMLLENERELAALGGED</sequence>
<dbReference type="InterPro" id="IPR000679">
    <property type="entry name" value="Znf_GATA"/>
</dbReference>
<organism evidence="13 14">
    <name type="scientific">Cladosporium halotolerans</name>
    <dbReference type="NCBI Taxonomy" id="1052096"/>
    <lineage>
        <taxon>Eukaryota</taxon>
        <taxon>Fungi</taxon>
        <taxon>Dikarya</taxon>
        <taxon>Ascomycota</taxon>
        <taxon>Pezizomycotina</taxon>
        <taxon>Dothideomycetes</taxon>
        <taxon>Dothideomycetidae</taxon>
        <taxon>Cladosporiales</taxon>
        <taxon>Cladosporiaceae</taxon>
        <taxon>Cladosporium</taxon>
    </lineage>
</organism>
<dbReference type="PRINTS" id="PR00619">
    <property type="entry name" value="GATAZNFINGER"/>
</dbReference>
<feature type="domain" description="GATA-type" evidence="12">
    <location>
        <begin position="277"/>
        <end position="330"/>
    </location>
</feature>
<dbReference type="EMBL" id="JAAQHG020000008">
    <property type="protein sequence ID" value="KAL1587951.1"/>
    <property type="molecule type" value="Genomic_DNA"/>
</dbReference>
<evidence type="ECO:0000256" key="11">
    <source>
        <dbReference type="SAM" id="MobiDB-lite"/>
    </source>
</evidence>
<evidence type="ECO:0000256" key="8">
    <source>
        <dbReference type="ARBA" id="ARBA00023163"/>
    </source>
</evidence>
<feature type="compositionally biased region" description="Low complexity" evidence="11">
    <location>
        <begin position="95"/>
        <end position="129"/>
    </location>
</feature>
<dbReference type="FunFam" id="3.30.50.10:FF:000039">
    <property type="entry name" value="Siderophore transcription factor SreA"/>
    <property type="match status" value="1"/>
</dbReference>
<dbReference type="PROSITE" id="PS00344">
    <property type="entry name" value="GATA_ZN_FINGER_1"/>
    <property type="match status" value="2"/>
</dbReference>
<feature type="compositionally biased region" description="Basic and acidic residues" evidence="11">
    <location>
        <begin position="451"/>
        <end position="474"/>
    </location>
</feature>
<keyword evidence="7" id="KW-0534">Nitrate assimilation</keyword>
<evidence type="ECO:0000256" key="10">
    <source>
        <dbReference type="PROSITE-ProRule" id="PRU00094"/>
    </source>
</evidence>
<feature type="compositionally biased region" description="Low complexity" evidence="11">
    <location>
        <begin position="1"/>
        <end position="15"/>
    </location>
</feature>
<evidence type="ECO:0000256" key="6">
    <source>
        <dbReference type="ARBA" id="ARBA00023015"/>
    </source>
</evidence>
<evidence type="ECO:0000313" key="14">
    <source>
        <dbReference type="Proteomes" id="UP000803884"/>
    </source>
</evidence>
<feature type="domain" description="GATA-type" evidence="12">
    <location>
        <begin position="132"/>
        <end position="185"/>
    </location>
</feature>
<evidence type="ECO:0000256" key="1">
    <source>
        <dbReference type="ARBA" id="ARBA00004123"/>
    </source>
</evidence>
<comment type="subcellular location">
    <subcellularLocation>
        <location evidence="1">Nucleus</location>
    </subcellularLocation>
</comment>
<name>A0AB34KVR5_9PEZI</name>
<dbReference type="GO" id="GO:0000122">
    <property type="term" value="P:negative regulation of transcription by RNA polymerase II"/>
    <property type="evidence" value="ECO:0007669"/>
    <property type="project" value="TreeGrafter"/>
</dbReference>
<keyword evidence="2" id="KW-0479">Metal-binding</keyword>
<dbReference type="GO" id="GO:0045944">
    <property type="term" value="P:positive regulation of transcription by RNA polymerase II"/>
    <property type="evidence" value="ECO:0007669"/>
    <property type="project" value="TreeGrafter"/>
</dbReference>
<dbReference type="AlphaFoldDB" id="A0AB34KVR5"/>
<feature type="region of interest" description="Disordered" evidence="11">
    <location>
        <begin position="431"/>
        <end position="474"/>
    </location>
</feature>
<evidence type="ECO:0000256" key="7">
    <source>
        <dbReference type="ARBA" id="ARBA00023063"/>
    </source>
</evidence>
<dbReference type="GO" id="GO:0000978">
    <property type="term" value="F:RNA polymerase II cis-regulatory region sequence-specific DNA binding"/>
    <property type="evidence" value="ECO:0007669"/>
    <property type="project" value="TreeGrafter"/>
</dbReference>
<feature type="compositionally biased region" description="Polar residues" evidence="11">
    <location>
        <begin position="30"/>
        <end position="50"/>
    </location>
</feature>
<dbReference type="SUPFAM" id="SSF57716">
    <property type="entry name" value="Glucocorticoid receptor-like (DNA-binding domain)"/>
    <property type="match status" value="2"/>
</dbReference>
<dbReference type="GeneID" id="96004810"/>
<keyword evidence="14" id="KW-1185">Reference proteome</keyword>
<feature type="compositionally biased region" description="Polar residues" evidence="11">
    <location>
        <begin position="182"/>
        <end position="201"/>
    </location>
</feature>
<evidence type="ECO:0000259" key="12">
    <source>
        <dbReference type="PROSITE" id="PS50114"/>
    </source>
</evidence>
<keyword evidence="9" id="KW-0539">Nucleus</keyword>
<keyword evidence="5" id="KW-0862">Zinc</keyword>
<dbReference type="Gene3D" id="3.30.50.10">
    <property type="entry name" value="Erythroid Transcription Factor GATA-1, subunit A"/>
    <property type="match status" value="2"/>
</dbReference>
<feature type="compositionally biased region" description="Polar residues" evidence="11">
    <location>
        <begin position="434"/>
        <end position="444"/>
    </location>
</feature>
<comment type="caution">
    <text evidence="13">The sequence shown here is derived from an EMBL/GenBank/DDBJ whole genome shotgun (WGS) entry which is preliminary data.</text>
</comment>
<dbReference type="RefSeq" id="XP_069231056.1">
    <property type="nucleotide sequence ID" value="XM_069371972.1"/>
</dbReference>
<dbReference type="CDD" id="cd00202">
    <property type="entry name" value="ZnF_GATA"/>
    <property type="match status" value="2"/>
</dbReference>
<evidence type="ECO:0000256" key="9">
    <source>
        <dbReference type="ARBA" id="ARBA00023242"/>
    </source>
</evidence>
<reference evidence="13 14" key="1">
    <citation type="journal article" date="2020" name="Microbiol. Resour. Announc.">
        <title>Draft Genome Sequence of a Cladosporium Species Isolated from the Mesophotic Ascidian Didemnum maculosum.</title>
        <authorList>
            <person name="Gioti A."/>
            <person name="Siaperas R."/>
            <person name="Nikolaivits E."/>
            <person name="Le Goff G."/>
            <person name="Ouazzani J."/>
            <person name="Kotoulas G."/>
            <person name="Topakas E."/>
        </authorList>
    </citation>
    <scope>NUCLEOTIDE SEQUENCE [LARGE SCALE GENOMIC DNA]</scope>
    <source>
        <strain evidence="13 14">TM138-S3</strain>
    </source>
</reference>
<keyword evidence="4 10" id="KW-0863">Zinc-finger</keyword>
<keyword evidence="8" id="KW-0804">Transcription</keyword>
<keyword evidence="6" id="KW-0805">Transcription regulation</keyword>
<dbReference type="GO" id="GO:0008270">
    <property type="term" value="F:zinc ion binding"/>
    <property type="evidence" value="ECO:0007669"/>
    <property type="project" value="UniProtKB-KW"/>
</dbReference>
<evidence type="ECO:0000256" key="5">
    <source>
        <dbReference type="ARBA" id="ARBA00022833"/>
    </source>
</evidence>
<keyword evidence="3" id="KW-0677">Repeat</keyword>
<dbReference type="GO" id="GO:0006879">
    <property type="term" value="P:intracellular iron ion homeostasis"/>
    <property type="evidence" value="ECO:0007669"/>
    <property type="project" value="UniProtKB-ARBA"/>
</dbReference>
<dbReference type="PANTHER" id="PTHR10071:SF281">
    <property type="entry name" value="BOX A-BINDING FACTOR-RELATED"/>
    <property type="match status" value="1"/>
</dbReference>
<dbReference type="Pfam" id="PF00320">
    <property type="entry name" value="GATA"/>
    <property type="match status" value="2"/>
</dbReference>
<dbReference type="PROSITE" id="PS50114">
    <property type="entry name" value="GATA_ZN_FINGER_2"/>
    <property type="match status" value="2"/>
</dbReference>
<dbReference type="Proteomes" id="UP000803884">
    <property type="component" value="Unassembled WGS sequence"/>
</dbReference>
<dbReference type="FunFam" id="3.30.50.10:FF:000007">
    <property type="entry name" value="Nitrogen regulatory AreA, N-terminal"/>
    <property type="match status" value="1"/>
</dbReference>
<dbReference type="InterPro" id="IPR039355">
    <property type="entry name" value="Transcription_factor_GATA"/>
</dbReference>
<dbReference type="GO" id="GO:0005634">
    <property type="term" value="C:nucleus"/>
    <property type="evidence" value="ECO:0007669"/>
    <property type="project" value="UniProtKB-SubCell"/>
</dbReference>
<evidence type="ECO:0000313" key="13">
    <source>
        <dbReference type="EMBL" id="KAL1587951.1"/>
    </source>
</evidence>
<proteinExistence type="predicted"/>
<dbReference type="GO" id="GO:0000981">
    <property type="term" value="F:DNA-binding transcription factor activity, RNA polymerase II-specific"/>
    <property type="evidence" value="ECO:0007669"/>
    <property type="project" value="TreeGrafter"/>
</dbReference>
<feature type="region of interest" description="Disordered" evidence="11">
    <location>
        <begin position="340"/>
        <end position="419"/>
    </location>
</feature>
<accession>A0AB34KVR5</accession>
<dbReference type="GO" id="GO:0034757">
    <property type="term" value="P:negative regulation of iron ion transport"/>
    <property type="evidence" value="ECO:0007669"/>
    <property type="project" value="UniProtKB-ARBA"/>
</dbReference>
<feature type="compositionally biased region" description="Polar residues" evidence="11">
    <location>
        <begin position="64"/>
        <end position="80"/>
    </location>
</feature>
<evidence type="ECO:0000256" key="3">
    <source>
        <dbReference type="ARBA" id="ARBA00022737"/>
    </source>
</evidence>
<evidence type="ECO:0000256" key="2">
    <source>
        <dbReference type="ARBA" id="ARBA00022723"/>
    </source>
</evidence>
<dbReference type="SMART" id="SM00401">
    <property type="entry name" value="ZnF_GATA"/>
    <property type="match status" value="2"/>
</dbReference>
<feature type="region of interest" description="Disordered" evidence="11">
    <location>
        <begin position="180"/>
        <end position="204"/>
    </location>
</feature>
<dbReference type="PANTHER" id="PTHR10071">
    <property type="entry name" value="TRANSCRIPTION FACTOR GATA FAMILY MEMBER"/>
    <property type="match status" value="1"/>
</dbReference>
<gene>
    <name evidence="13" type="ORF">WHR41_03366</name>
</gene>
<feature type="region of interest" description="Disordered" evidence="11">
    <location>
        <begin position="1"/>
        <end position="136"/>
    </location>
</feature>
<evidence type="ECO:0000256" key="4">
    <source>
        <dbReference type="ARBA" id="ARBA00022771"/>
    </source>
</evidence>
<protein>
    <recommendedName>
        <fullName evidence="12">GATA-type domain-containing protein</fullName>
    </recommendedName>
</protein>